<keyword evidence="2" id="KW-1185">Reference proteome</keyword>
<organism evidence="1 2">
    <name type="scientific">Neorhodopirellula lusitana</name>
    <dbReference type="NCBI Taxonomy" id="445327"/>
    <lineage>
        <taxon>Bacteria</taxon>
        <taxon>Pseudomonadati</taxon>
        <taxon>Planctomycetota</taxon>
        <taxon>Planctomycetia</taxon>
        <taxon>Pirellulales</taxon>
        <taxon>Pirellulaceae</taxon>
        <taxon>Neorhodopirellula</taxon>
    </lineage>
</organism>
<protein>
    <submittedName>
        <fullName evidence="1">Xylose isomerase-like TIM barrel</fullName>
    </submittedName>
</protein>
<comment type="caution">
    <text evidence="1">The sequence shown here is derived from an EMBL/GenBank/DDBJ whole genome shotgun (WGS) entry which is preliminary data.</text>
</comment>
<dbReference type="SUPFAM" id="SSF51658">
    <property type="entry name" value="Xylose isomerase-like"/>
    <property type="match status" value="1"/>
</dbReference>
<dbReference type="NCBIfam" id="NF035939">
    <property type="entry name" value="TIM_EboE"/>
    <property type="match status" value="1"/>
</dbReference>
<evidence type="ECO:0000313" key="1">
    <source>
        <dbReference type="EMBL" id="SMP46144.1"/>
    </source>
</evidence>
<proteinExistence type="predicted"/>
<reference evidence="1 2" key="1">
    <citation type="submission" date="2017-05" db="EMBL/GenBank/DDBJ databases">
        <authorList>
            <person name="Varghese N."/>
            <person name="Submissions S."/>
        </authorList>
    </citation>
    <scope>NUCLEOTIDE SEQUENCE [LARGE SCALE GENOMIC DNA]</scope>
    <source>
        <strain evidence="1 2">DSM 25457</strain>
    </source>
</reference>
<accession>A0ABY1PSW5</accession>
<gene>
    <name evidence="1" type="ORF">SAMN06265222_10269</name>
</gene>
<evidence type="ECO:0000313" key="2">
    <source>
        <dbReference type="Proteomes" id="UP001158067"/>
    </source>
</evidence>
<dbReference type="EMBL" id="FXUG01000002">
    <property type="protein sequence ID" value="SMP46144.1"/>
    <property type="molecule type" value="Genomic_DNA"/>
</dbReference>
<name>A0ABY1PSW5_9BACT</name>
<dbReference type="Gene3D" id="3.20.20.150">
    <property type="entry name" value="Divalent-metal-dependent TIM barrel enzymes"/>
    <property type="match status" value="1"/>
</dbReference>
<sequence>MLGWALLSLMPVSSWTAGATKRGWKFSLYRVLRLRVVPCFSLTCHSLTPMPPVKRSDPSSAILAGADPSTWTLGYCTNIHPGVEVDEICANLAAVSAEVTQRRAGSNQSLPVGLWIPHAASVQLRRHGMQPLIDTIAKHNFLPFTINGFPYENFHQERVKHSVYQPTWWQDDRLTYTRDLAKILAELLPEDVNMGTISTLPLGWPKQLDETAEPTDGVPVYRDINEEEQHHAGTNFRRLAEDMRMLEDRTGKRIVIAIEPEPGCLLQRSQEVVDWFNRELPDPTHRRYIGVCHDICHAAVMMEDQREVLERYANAGIVLGKVQVSSAIVADWQDILATDREAALDQLRNLAEDRYLHQTGRVKSDGAFELAEDLPDLLDNLPADGIPKDDRKWLVHFHVPIFLERFGHLETTHNQIKQTVDAVRELTARKESPKSGGAKPLQFTGHWEVETYAWSVFPDSLRQGDLAISDDMTRPQAMARDIAHELDWFESILKK</sequence>
<dbReference type="Proteomes" id="UP001158067">
    <property type="component" value="Unassembled WGS sequence"/>
</dbReference>
<dbReference type="InterPro" id="IPR036237">
    <property type="entry name" value="Xyl_isomerase-like_sf"/>
</dbReference>